<dbReference type="SMART" id="SM00235">
    <property type="entry name" value="ZnMc"/>
    <property type="match status" value="1"/>
</dbReference>
<evidence type="ECO:0000256" key="2">
    <source>
        <dbReference type="ARBA" id="ARBA00022723"/>
    </source>
</evidence>
<evidence type="ECO:0000256" key="6">
    <source>
        <dbReference type="SAM" id="MobiDB-lite"/>
    </source>
</evidence>
<evidence type="ECO:0000256" key="5">
    <source>
        <dbReference type="ARBA" id="ARBA00023049"/>
    </source>
</evidence>
<evidence type="ECO:0000256" key="3">
    <source>
        <dbReference type="ARBA" id="ARBA00022801"/>
    </source>
</evidence>
<protein>
    <submittedName>
        <fullName evidence="8">Peptidase</fullName>
    </submittedName>
</protein>
<dbReference type="GO" id="GO:0004222">
    <property type="term" value="F:metalloendopeptidase activity"/>
    <property type="evidence" value="ECO:0007669"/>
    <property type="project" value="InterPro"/>
</dbReference>
<reference evidence="8 9" key="1">
    <citation type="submission" date="2014-11" db="EMBL/GenBank/DDBJ databases">
        <title>Complete genome sequence and analysis of Lactobacillus hokkaidonensis LOOC260T.</title>
        <authorList>
            <person name="Tanizawa Y."/>
            <person name="Tohno M."/>
            <person name="Kaminuma E."/>
            <person name="Nakamura Y."/>
            <person name="Arita M."/>
        </authorList>
    </citation>
    <scope>NUCLEOTIDE SEQUENCE [LARGE SCALE GENOMIC DNA]</scope>
    <source>
        <strain evidence="8 9">LOOC260</strain>
    </source>
</reference>
<dbReference type="HOGENOM" id="CLU_089949_0_0_9"/>
<dbReference type="GO" id="GO:0006508">
    <property type="term" value="P:proteolysis"/>
    <property type="evidence" value="ECO:0007669"/>
    <property type="project" value="UniProtKB-KW"/>
</dbReference>
<dbReference type="GO" id="GO:0031012">
    <property type="term" value="C:extracellular matrix"/>
    <property type="evidence" value="ECO:0007669"/>
    <property type="project" value="InterPro"/>
</dbReference>
<dbReference type="Gene3D" id="3.40.390.10">
    <property type="entry name" value="Collagenase (Catalytic Domain)"/>
    <property type="match status" value="1"/>
</dbReference>
<dbReference type="CDD" id="cd04268">
    <property type="entry name" value="ZnMc_MMP_like"/>
    <property type="match status" value="1"/>
</dbReference>
<feature type="region of interest" description="Disordered" evidence="6">
    <location>
        <begin position="45"/>
        <end position="75"/>
    </location>
</feature>
<dbReference type="STRING" id="1291742.LOOC260_102920"/>
<dbReference type="Proteomes" id="UP000031620">
    <property type="component" value="Chromosome"/>
</dbReference>
<dbReference type="SUPFAM" id="SSF55486">
    <property type="entry name" value="Metalloproteases ('zincins'), catalytic domain"/>
    <property type="match status" value="1"/>
</dbReference>
<evidence type="ECO:0000256" key="1">
    <source>
        <dbReference type="ARBA" id="ARBA00022670"/>
    </source>
</evidence>
<evidence type="ECO:0000313" key="9">
    <source>
        <dbReference type="Proteomes" id="UP000031620"/>
    </source>
</evidence>
<dbReference type="MEROPS" id="M10.012"/>
<dbReference type="PANTHER" id="PTHR10201:SF323">
    <property type="entry name" value="MATRIX METALLOPROTEINASE-21"/>
    <property type="match status" value="1"/>
</dbReference>
<organism evidence="8 9">
    <name type="scientific">Paucilactobacillus hokkaidonensis JCM 18461</name>
    <dbReference type="NCBI Taxonomy" id="1291742"/>
    <lineage>
        <taxon>Bacteria</taxon>
        <taxon>Bacillati</taxon>
        <taxon>Bacillota</taxon>
        <taxon>Bacilli</taxon>
        <taxon>Lactobacillales</taxon>
        <taxon>Lactobacillaceae</taxon>
        <taxon>Paucilactobacillus</taxon>
    </lineage>
</organism>
<evidence type="ECO:0000313" key="8">
    <source>
        <dbReference type="EMBL" id="BAP84870.1"/>
    </source>
</evidence>
<evidence type="ECO:0000256" key="4">
    <source>
        <dbReference type="ARBA" id="ARBA00022833"/>
    </source>
</evidence>
<dbReference type="GO" id="GO:0008270">
    <property type="term" value="F:zinc ion binding"/>
    <property type="evidence" value="ECO:0007669"/>
    <property type="project" value="InterPro"/>
</dbReference>
<keyword evidence="3" id="KW-0378">Hydrolase</keyword>
<dbReference type="InterPro" id="IPR006026">
    <property type="entry name" value="Peptidase_Metallo"/>
</dbReference>
<accession>A0A0A1GS86</accession>
<proteinExistence type="predicted"/>
<feature type="domain" description="Peptidase metallopeptidase" evidence="7">
    <location>
        <begin position="76"/>
        <end position="228"/>
    </location>
</feature>
<keyword evidence="5" id="KW-0482">Metalloprotease</keyword>
<name>A0A0A1GS86_9LACO</name>
<dbReference type="AlphaFoldDB" id="A0A0A1GS86"/>
<keyword evidence="2" id="KW-0479">Metal-binding</keyword>
<evidence type="ECO:0000259" key="7">
    <source>
        <dbReference type="SMART" id="SM00235"/>
    </source>
</evidence>
<dbReference type="RefSeq" id="WP_041092410.1">
    <property type="nucleotide sequence ID" value="NZ_AP014680.1"/>
</dbReference>
<gene>
    <name evidence="8" type="ORF">LOOC260_102920</name>
</gene>
<dbReference type="KEGG" id="lho:LOOC260_102920"/>
<dbReference type="Pfam" id="PF00413">
    <property type="entry name" value="Peptidase_M10"/>
    <property type="match status" value="1"/>
</dbReference>
<dbReference type="EMBL" id="AP014680">
    <property type="protein sequence ID" value="BAP84870.1"/>
    <property type="molecule type" value="Genomic_DNA"/>
</dbReference>
<dbReference type="InterPro" id="IPR001818">
    <property type="entry name" value="Pept_M10_metallopeptidase"/>
</dbReference>
<dbReference type="InterPro" id="IPR024079">
    <property type="entry name" value="MetalloPept_cat_dom_sf"/>
</dbReference>
<sequence length="228" mass="25091">MKHKSVFFWLALVMGFIFIPVAHKSQLLPITGEIEQYINKVVPNTNSTKQDQNVSQSSSVESTTTTEQTPLESNVEGKRLSSTYYYHFAQGVPQSVKTAFKYAIQTYNQTGVVKLVAGTGTQKQNQITFSTYRKVMSAQQQGTIELGRGGPEIITQVGFGAYTANHAQASLNINYPGLIKNSVAIHELGHALGLAHSSSQRSVMYPIDRGRTTLTDADINGLKKIYDQ</sequence>
<dbReference type="PANTHER" id="PTHR10201">
    <property type="entry name" value="MATRIX METALLOPROTEINASE"/>
    <property type="match status" value="1"/>
</dbReference>
<keyword evidence="1" id="KW-0645">Protease</keyword>
<feature type="compositionally biased region" description="Low complexity" evidence="6">
    <location>
        <begin position="54"/>
        <end position="69"/>
    </location>
</feature>
<keyword evidence="4" id="KW-0862">Zinc</keyword>